<dbReference type="PANTHER" id="PTHR35936">
    <property type="entry name" value="MEMBRANE-BOUND LYTIC MUREIN TRANSGLYCOSYLASE F"/>
    <property type="match status" value="1"/>
</dbReference>
<evidence type="ECO:0000256" key="1">
    <source>
        <dbReference type="ARBA" id="ARBA00004196"/>
    </source>
</evidence>
<feature type="chain" id="PRO_5045511232" evidence="5">
    <location>
        <begin position="24"/>
        <end position="261"/>
    </location>
</feature>
<dbReference type="InterPro" id="IPR018313">
    <property type="entry name" value="SBP_3_CS"/>
</dbReference>
<dbReference type="SUPFAM" id="SSF53850">
    <property type="entry name" value="Periplasmic binding protein-like II"/>
    <property type="match status" value="1"/>
</dbReference>
<reference evidence="8" key="1">
    <citation type="journal article" date="2019" name="Int. J. Syst. Evol. Microbiol.">
        <title>The Global Catalogue of Microorganisms (GCM) 10K type strain sequencing project: providing services to taxonomists for standard genome sequencing and annotation.</title>
        <authorList>
            <consortium name="The Broad Institute Genomics Platform"/>
            <consortium name="The Broad Institute Genome Sequencing Center for Infectious Disease"/>
            <person name="Wu L."/>
            <person name="Ma J."/>
        </authorList>
    </citation>
    <scope>NUCLEOTIDE SEQUENCE [LARGE SCALE GENOMIC DNA]</scope>
    <source>
        <strain evidence="8">JCM 18050</strain>
    </source>
</reference>
<comment type="similarity">
    <text evidence="2 4">Belongs to the bacterial solute-binding protein 3 family.</text>
</comment>
<dbReference type="Proteomes" id="UP001500171">
    <property type="component" value="Unassembled WGS sequence"/>
</dbReference>
<evidence type="ECO:0000256" key="3">
    <source>
        <dbReference type="ARBA" id="ARBA00022729"/>
    </source>
</evidence>
<keyword evidence="3 5" id="KW-0732">Signal</keyword>
<dbReference type="EMBL" id="BAABHY010000001">
    <property type="protein sequence ID" value="GAA5104008.1"/>
    <property type="molecule type" value="Genomic_DNA"/>
</dbReference>
<accession>A0ABP9N371</accession>
<comment type="subcellular location">
    <subcellularLocation>
        <location evidence="1">Cell envelope</location>
    </subcellularLocation>
</comment>
<organism evidence="7 8">
    <name type="scientific">Orbus sasakiae</name>
    <dbReference type="NCBI Taxonomy" id="1078475"/>
    <lineage>
        <taxon>Bacteria</taxon>
        <taxon>Pseudomonadati</taxon>
        <taxon>Pseudomonadota</taxon>
        <taxon>Gammaproteobacteria</taxon>
        <taxon>Orbales</taxon>
        <taxon>Orbaceae</taxon>
        <taxon>Orbus</taxon>
    </lineage>
</organism>
<evidence type="ECO:0000256" key="5">
    <source>
        <dbReference type="SAM" id="SignalP"/>
    </source>
</evidence>
<dbReference type="PROSITE" id="PS01039">
    <property type="entry name" value="SBP_BACTERIAL_3"/>
    <property type="match status" value="1"/>
</dbReference>
<gene>
    <name evidence="7" type="ORF">GCM10023211_01020</name>
</gene>
<proteinExistence type="inferred from homology"/>
<dbReference type="CDD" id="cd01072">
    <property type="entry name" value="PBP2_SMa0082_like"/>
    <property type="match status" value="1"/>
</dbReference>
<evidence type="ECO:0000256" key="2">
    <source>
        <dbReference type="ARBA" id="ARBA00010333"/>
    </source>
</evidence>
<dbReference type="Pfam" id="PF00497">
    <property type="entry name" value="SBP_bac_3"/>
    <property type="match status" value="1"/>
</dbReference>
<evidence type="ECO:0000313" key="8">
    <source>
        <dbReference type="Proteomes" id="UP001500171"/>
    </source>
</evidence>
<evidence type="ECO:0000313" key="7">
    <source>
        <dbReference type="EMBL" id="GAA5104008.1"/>
    </source>
</evidence>
<dbReference type="InterPro" id="IPR001638">
    <property type="entry name" value="Solute-binding_3/MltF_N"/>
</dbReference>
<name>A0ABP9N371_9GAMM</name>
<comment type="caution">
    <text evidence="7">The sequence shown here is derived from an EMBL/GenBank/DDBJ whole genome shotgun (WGS) entry which is preliminary data.</text>
</comment>
<dbReference type="SMART" id="SM00062">
    <property type="entry name" value="PBPb"/>
    <property type="match status" value="1"/>
</dbReference>
<evidence type="ECO:0000256" key="4">
    <source>
        <dbReference type="RuleBase" id="RU003744"/>
    </source>
</evidence>
<feature type="signal peptide" evidence="5">
    <location>
        <begin position="1"/>
        <end position="23"/>
    </location>
</feature>
<keyword evidence="8" id="KW-1185">Reference proteome</keyword>
<sequence>MTIRKYVCLILSLFIFYTTSSHAELEDILKRGTLKVAIPTDYPPFGFVGTDLQAQGYDIDVAKYLAKQLNVKIELVPVTSANRIPYLQTQKVDLIISTLGKTAERENVIDFTIPYGPFYLGVFGSPSISVNKIEDLADKTVGVTRGGLEDIMLSEIAPKQTIIKRYEDNNTTLTAYLSGQVELISTGNVIIYAINNMSNGKPTVGKITLKNSPNHIGLRKDEPNLKNKVNTLLQQAINDGTLNSYSQKWLGMPFTTDQQTM</sequence>
<protein>
    <submittedName>
        <fullName evidence="7">Transporter substrate-binding domain-containing protein</fullName>
    </submittedName>
</protein>
<dbReference type="PANTHER" id="PTHR35936:SF37">
    <property type="entry name" value="AMINO ACID ABC TRANSPORTER SUBSTRATE-BINDING PROTEIN"/>
    <property type="match status" value="1"/>
</dbReference>
<dbReference type="RefSeq" id="WP_345487613.1">
    <property type="nucleotide sequence ID" value="NZ_BAABHY010000001.1"/>
</dbReference>
<feature type="domain" description="Solute-binding protein family 3/N-terminal" evidence="6">
    <location>
        <begin position="33"/>
        <end position="253"/>
    </location>
</feature>
<evidence type="ECO:0000259" key="6">
    <source>
        <dbReference type="SMART" id="SM00062"/>
    </source>
</evidence>
<dbReference type="Gene3D" id="3.40.190.10">
    <property type="entry name" value="Periplasmic binding protein-like II"/>
    <property type="match status" value="2"/>
</dbReference>